<evidence type="ECO:0000259" key="7">
    <source>
        <dbReference type="PROSITE" id="PS51038"/>
    </source>
</evidence>
<organism evidence="8 9">
    <name type="scientific">Hucho hucho</name>
    <name type="common">huchen</name>
    <dbReference type="NCBI Taxonomy" id="62062"/>
    <lineage>
        <taxon>Eukaryota</taxon>
        <taxon>Metazoa</taxon>
        <taxon>Chordata</taxon>
        <taxon>Craniata</taxon>
        <taxon>Vertebrata</taxon>
        <taxon>Euteleostomi</taxon>
        <taxon>Actinopterygii</taxon>
        <taxon>Neopterygii</taxon>
        <taxon>Teleostei</taxon>
        <taxon>Protacanthopterygii</taxon>
        <taxon>Salmoniformes</taxon>
        <taxon>Salmonidae</taxon>
        <taxon>Salmoninae</taxon>
        <taxon>Hucho</taxon>
    </lineage>
</organism>
<keyword evidence="4" id="KW-0805">Transcription regulation</keyword>
<reference evidence="8" key="2">
    <citation type="submission" date="2025-08" db="UniProtKB">
        <authorList>
            <consortium name="Ensembl"/>
        </authorList>
    </citation>
    <scope>IDENTIFICATION</scope>
</reference>
<reference evidence="9" key="1">
    <citation type="submission" date="2018-06" db="EMBL/GenBank/DDBJ databases">
        <title>Genome assembly of Danube salmon.</title>
        <authorList>
            <person name="Macqueen D.J."/>
            <person name="Gundappa M.K."/>
        </authorList>
    </citation>
    <scope>NUCLEOTIDE SEQUENCE [LARGE SCALE GENOMIC DNA]</scope>
</reference>
<dbReference type="InterPro" id="IPR043151">
    <property type="entry name" value="BAH_sf"/>
</dbReference>
<evidence type="ECO:0000256" key="6">
    <source>
        <dbReference type="ARBA" id="ARBA00023242"/>
    </source>
</evidence>
<evidence type="ECO:0000256" key="1">
    <source>
        <dbReference type="ARBA" id="ARBA00004123"/>
    </source>
</evidence>
<evidence type="ECO:0000313" key="9">
    <source>
        <dbReference type="Proteomes" id="UP000314982"/>
    </source>
</evidence>
<protein>
    <recommendedName>
        <fullName evidence="7">BAH domain-containing protein</fullName>
    </recommendedName>
</protein>
<keyword evidence="2" id="KW-0677">Repeat</keyword>
<keyword evidence="3" id="KW-0156">Chromatin regulator</keyword>
<proteinExistence type="predicted"/>
<dbReference type="GeneTree" id="ENSGT00390000003017"/>
<keyword evidence="9" id="KW-1185">Reference proteome</keyword>
<dbReference type="GO" id="GO:0006368">
    <property type="term" value="P:transcription elongation by RNA polymerase II"/>
    <property type="evidence" value="ECO:0007669"/>
    <property type="project" value="TreeGrafter"/>
</dbReference>
<dbReference type="Ensembl" id="ENSHHUT00000084271.1">
    <property type="protein sequence ID" value="ENSHHUP00000081678.1"/>
    <property type="gene ID" value="ENSHHUG00000047482.1"/>
</dbReference>
<evidence type="ECO:0000256" key="4">
    <source>
        <dbReference type="ARBA" id="ARBA00023015"/>
    </source>
</evidence>
<dbReference type="InterPro" id="IPR001025">
    <property type="entry name" value="BAH_dom"/>
</dbReference>
<evidence type="ECO:0000313" key="8">
    <source>
        <dbReference type="Ensembl" id="ENSHHUP00000081678.1"/>
    </source>
</evidence>
<accession>A0A4W5R6S8</accession>
<keyword evidence="6" id="KW-0539">Nucleus</keyword>
<feature type="domain" description="BAH" evidence="7">
    <location>
        <begin position="1"/>
        <end position="115"/>
    </location>
</feature>
<dbReference type="Pfam" id="PF01426">
    <property type="entry name" value="BAH"/>
    <property type="match status" value="1"/>
</dbReference>
<dbReference type="PANTHER" id="PTHR16062">
    <property type="entry name" value="SWI/SNF-RELATED"/>
    <property type="match status" value="1"/>
</dbReference>
<dbReference type="PANTHER" id="PTHR16062:SF19">
    <property type="entry name" value="PROTEIN POLYBROMO-1"/>
    <property type="match status" value="1"/>
</dbReference>
<keyword evidence="5" id="KW-0804">Transcription</keyword>
<sequence length="246" mass="28844">MYHVGDYVYVEPAEPNLQPHIVCIERLWQDNAGEKWLYGCWFYRPNETFHLATRKFVEKEVFKSDYFNKIPVSMILGKGVVKDYFKLHPEGFRADDVYVCESRYLAKTKSFKKIKMWIMPLSSVSFVPRDIPLPVIRVASMFAPKQDEEKPAEIQEEGKAVGNIVDKERKDVTLDMTNGEPGCQYYEQLYYNDTWLKVGDCVYIRSHGLVRHRVGRIEKMWMRDGAAYLFGPIFIHAEDEVHQDVL</sequence>
<dbReference type="AlphaFoldDB" id="A0A4W5R6S8"/>
<evidence type="ECO:0000256" key="5">
    <source>
        <dbReference type="ARBA" id="ARBA00023163"/>
    </source>
</evidence>
<dbReference type="GO" id="GO:0016586">
    <property type="term" value="C:RSC-type complex"/>
    <property type="evidence" value="ECO:0007669"/>
    <property type="project" value="InterPro"/>
</dbReference>
<dbReference type="GO" id="GO:0003682">
    <property type="term" value="F:chromatin binding"/>
    <property type="evidence" value="ECO:0007669"/>
    <property type="project" value="InterPro"/>
</dbReference>
<reference evidence="8" key="3">
    <citation type="submission" date="2025-09" db="UniProtKB">
        <authorList>
            <consortium name="Ensembl"/>
        </authorList>
    </citation>
    <scope>IDENTIFICATION</scope>
</reference>
<dbReference type="GO" id="GO:0006338">
    <property type="term" value="P:chromatin remodeling"/>
    <property type="evidence" value="ECO:0007669"/>
    <property type="project" value="InterPro"/>
</dbReference>
<dbReference type="InterPro" id="IPR037382">
    <property type="entry name" value="Rsc/polybromo"/>
</dbReference>
<dbReference type="FunFam" id="2.30.30.490:FF:000002">
    <property type="entry name" value="protein polybromo-1 isoform X3"/>
    <property type="match status" value="1"/>
</dbReference>
<dbReference type="Proteomes" id="UP000314982">
    <property type="component" value="Unassembled WGS sequence"/>
</dbReference>
<dbReference type="GO" id="GO:0016514">
    <property type="term" value="C:SWI/SNF complex"/>
    <property type="evidence" value="ECO:0007669"/>
    <property type="project" value="TreeGrafter"/>
</dbReference>
<comment type="subcellular location">
    <subcellularLocation>
        <location evidence="1">Nucleus</location>
    </subcellularLocation>
</comment>
<name>A0A4W5R6S8_9TELE</name>
<dbReference type="CDD" id="cd04717">
    <property type="entry name" value="BAH_polybromo"/>
    <property type="match status" value="1"/>
</dbReference>
<dbReference type="PROSITE" id="PS51038">
    <property type="entry name" value="BAH"/>
    <property type="match status" value="1"/>
</dbReference>
<evidence type="ECO:0000256" key="2">
    <source>
        <dbReference type="ARBA" id="ARBA00022737"/>
    </source>
</evidence>
<dbReference type="Gene3D" id="2.30.30.490">
    <property type="match status" value="2"/>
</dbReference>
<dbReference type="SMART" id="SM00439">
    <property type="entry name" value="BAH"/>
    <property type="match status" value="1"/>
</dbReference>
<evidence type="ECO:0000256" key="3">
    <source>
        <dbReference type="ARBA" id="ARBA00022853"/>
    </source>
</evidence>